<accession>A0A3P7XT33</accession>
<evidence type="ECO:0000313" key="3">
    <source>
        <dbReference type="Proteomes" id="UP000050761"/>
    </source>
</evidence>
<feature type="compositionally biased region" description="Polar residues" evidence="1">
    <location>
        <begin position="84"/>
        <end position="94"/>
    </location>
</feature>
<dbReference type="Proteomes" id="UP000050761">
    <property type="component" value="Unassembled WGS sequence"/>
</dbReference>
<reference evidence="4" key="2">
    <citation type="submission" date="2019-09" db="UniProtKB">
        <authorList>
            <consortium name="WormBaseParasite"/>
        </authorList>
    </citation>
    <scope>IDENTIFICATION</scope>
</reference>
<gene>
    <name evidence="2" type="ORF">HPBE_LOCUS6492</name>
</gene>
<evidence type="ECO:0000256" key="1">
    <source>
        <dbReference type="SAM" id="MobiDB-lite"/>
    </source>
</evidence>
<reference evidence="2 3" key="1">
    <citation type="submission" date="2018-11" db="EMBL/GenBank/DDBJ databases">
        <authorList>
            <consortium name="Pathogen Informatics"/>
        </authorList>
    </citation>
    <scope>NUCLEOTIDE SEQUENCE [LARGE SCALE GENOMIC DNA]</scope>
</reference>
<protein>
    <submittedName>
        <fullName evidence="4">Pancreatic secretory granule membrane major glycoprotein GP2</fullName>
    </submittedName>
</protein>
<evidence type="ECO:0000313" key="4">
    <source>
        <dbReference type="WBParaSite" id="HPBE_0000649101-mRNA-1"/>
    </source>
</evidence>
<dbReference type="EMBL" id="UZAH01025676">
    <property type="protein sequence ID" value="VDO68509.1"/>
    <property type="molecule type" value="Genomic_DNA"/>
</dbReference>
<proteinExistence type="predicted"/>
<evidence type="ECO:0000313" key="2">
    <source>
        <dbReference type="EMBL" id="VDO68509.1"/>
    </source>
</evidence>
<organism evidence="3 4">
    <name type="scientific">Heligmosomoides polygyrus</name>
    <name type="common">Parasitic roundworm</name>
    <dbReference type="NCBI Taxonomy" id="6339"/>
    <lineage>
        <taxon>Eukaryota</taxon>
        <taxon>Metazoa</taxon>
        <taxon>Ecdysozoa</taxon>
        <taxon>Nematoda</taxon>
        <taxon>Chromadorea</taxon>
        <taxon>Rhabditida</taxon>
        <taxon>Rhabditina</taxon>
        <taxon>Rhabditomorpha</taxon>
        <taxon>Strongyloidea</taxon>
        <taxon>Heligmosomidae</taxon>
        <taxon>Heligmosomoides</taxon>
    </lineage>
</organism>
<sequence length="121" mass="12791">MSFQAGRALRDIGDTSCESGTPGATSVTPLLNPDVLWAALVTCLLSPEACSTTSVTPLLNSDTCFHNVDDTCSELGRPLRDIGYTSSDTSQHDGGTSPEPGWLLLDVYVRPDGQTDEQTDG</sequence>
<name>A0A183FI24_HELPZ</name>
<dbReference type="AlphaFoldDB" id="A0A183FI24"/>
<keyword evidence="3" id="KW-1185">Reference proteome</keyword>
<accession>A0A183FI24</accession>
<dbReference type="WBParaSite" id="HPBE_0000649101-mRNA-1">
    <property type="protein sequence ID" value="HPBE_0000649101-mRNA-1"/>
    <property type="gene ID" value="HPBE_0000649101"/>
</dbReference>
<feature type="region of interest" description="Disordered" evidence="1">
    <location>
        <begin position="83"/>
        <end position="102"/>
    </location>
</feature>